<reference evidence="4 5" key="2">
    <citation type="submission" date="2025-04" db="UniProtKB">
        <authorList>
            <consortium name="RefSeq"/>
        </authorList>
    </citation>
    <scope>IDENTIFICATION</scope>
    <source>
        <tissue evidence="4 5">Leaf</tissue>
    </source>
</reference>
<dbReference type="RefSeq" id="XP_020098343.1">
    <property type="nucleotide sequence ID" value="XM_020242754.1"/>
</dbReference>
<dbReference type="OrthoDB" id="672127at2759"/>
<sequence>MIESESSSSDSADLEEPASSMTRELNNYQLLRVTHEKGTKLCLISKVPQHIYEFNSNAFKPIVMAIGPYHHGTRELLTMEKVKWNCLSYVLGLNRERDLENYVTAVEELALQVRNCYSGEITIENNKFVQMLLLDGCFILVALCATDGIAASLPEVYDGNADCQEITAEYGIGRDGEPRSMKNKIVMSDSTTEKSMLEVEPSRVDSQYRIRNCGIDIEYGQNYSSDQMGLWYTNFLAHDLLLLENQIPFILVKRIYELVLGNNVVIPSLTDKIAGFIEDILIHYPKSILESDRPKDFNHLLHLCHMYFKPCRGTEGDSHQHQAKPRFFHRFLHLDHKYFEVDCLPAGQLRRWRRAVHYHEAGVVFTRKELDKEHPHSLLDIRFSNGVVEIPCLLIDENTDSLFRNLIAFEQTCPQFGNNFTAYIFFMSQLISMPADATLLVQRGIVVHQLHRDEDVSTLFTKLNKDVVFDFNGDYYLKLMSSALEAHYQSRLNRWVAWLRNNHCSNPWLGLGVLAATVVLFCTLVQTLIAVLSYINPP</sequence>
<dbReference type="RefSeq" id="XP_020098344.1">
    <property type="nucleotide sequence ID" value="XM_020242755.1"/>
</dbReference>
<evidence type="ECO:0000256" key="2">
    <source>
        <dbReference type="SAM" id="Phobius"/>
    </source>
</evidence>
<evidence type="ECO:0000313" key="8">
    <source>
        <dbReference type="RefSeq" id="XP_020098345.1"/>
    </source>
</evidence>
<dbReference type="InterPro" id="IPR004158">
    <property type="entry name" value="DUF247_pln"/>
</dbReference>
<dbReference type="PANTHER" id="PTHR31170:SF18">
    <property type="entry name" value="(WILD MALAYSIAN BANANA) HYPOTHETICAL PROTEIN"/>
    <property type="match status" value="1"/>
</dbReference>
<feature type="transmembrane region" description="Helical" evidence="2">
    <location>
        <begin position="508"/>
        <end position="535"/>
    </location>
</feature>
<dbReference type="RefSeq" id="XP_020098345.1">
    <property type="nucleotide sequence ID" value="XM_020242756.1"/>
</dbReference>
<dbReference type="Pfam" id="PF03140">
    <property type="entry name" value="DUF247"/>
    <property type="match status" value="1"/>
</dbReference>
<evidence type="ECO:0000313" key="5">
    <source>
        <dbReference type="RefSeq" id="XP_020098342.1"/>
    </source>
</evidence>
<keyword evidence="2" id="KW-0472">Membrane</keyword>
<organism evidence="7">
    <name type="scientific">Ananas comosus</name>
    <name type="common">Pineapple</name>
    <name type="synonym">Ananas ananas</name>
    <dbReference type="NCBI Taxonomy" id="4615"/>
    <lineage>
        <taxon>Eukaryota</taxon>
        <taxon>Viridiplantae</taxon>
        <taxon>Streptophyta</taxon>
        <taxon>Embryophyta</taxon>
        <taxon>Tracheophyta</taxon>
        <taxon>Spermatophyta</taxon>
        <taxon>Magnoliopsida</taxon>
        <taxon>Liliopsida</taxon>
        <taxon>Poales</taxon>
        <taxon>Bromeliaceae</taxon>
        <taxon>Bromelioideae</taxon>
        <taxon>Ananas</taxon>
    </lineage>
</organism>
<evidence type="ECO:0000313" key="7">
    <source>
        <dbReference type="RefSeq" id="XP_020098344.1"/>
    </source>
</evidence>
<evidence type="ECO:0000313" key="6">
    <source>
        <dbReference type="RefSeq" id="XP_020098343.1"/>
    </source>
</evidence>
<evidence type="ECO:0000313" key="4">
    <source>
        <dbReference type="RefSeq" id="XP_020098341.1"/>
    </source>
</evidence>
<dbReference type="PANTHER" id="PTHR31170">
    <property type="entry name" value="BNAC04G53230D PROTEIN"/>
    <property type="match status" value="1"/>
</dbReference>
<feature type="region of interest" description="Disordered" evidence="1">
    <location>
        <begin position="1"/>
        <end position="20"/>
    </location>
</feature>
<evidence type="ECO:0000256" key="1">
    <source>
        <dbReference type="SAM" id="MobiDB-lite"/>
    </source>
</evidence>
<gene>
    <name evidence="4 5 6 7 8" type="primary">LOC109717084</name>
</gene>
<dbReference type="GeneID" id="109717084"/>
<keyword evidence="2" id="KW-1133">Transmembrane helix</keyword>
<accession>A0A6P5FQV1</accession>
<evidence type="ECO:0000313" key="3">
    <source>
        <dbReference type="Proteomes" id="UP000515123"/>
    </source>
</evidence>
<reference evidence="3" key="1">
    <citation type="journal article" date="2015" name="Nat. Genet.">
        <title>The pineapple genome and the evolution of CAM photosynthesis.</title>
        <authorList>
            <person name="Ming R."/>
            <person name="VanBuren R."/>
            <person name="Wai C.M."/>
            <person name="Tang H."/>
            <person name="Schatz M.C."/>
            <person name="Bowers J.E."/>
            <person name="Lyons E."/>
            <person name="Wang M.L."/>
            <person name="Chen J."/>
            <person name="Biggers E."/>
            <person name="Zhang J."/>
            <person name="Huang L."/>
            <person name="Zhang L."/>
            <person name="Miao W."/>
            <person name="Zhang J."/>
            <person name="Ye Z."/>
            <person name="Miao C."/>
            <person name="Lin Z."/>
            <person name="Wang H."/>
            <person name="Zhou H."/>
            <person name="Yim W.C."/>
            <person name="Priest H.D."/>
            <person name="Zheng C."/>
            <person name="Woodhouse M."/>
            <person name="Edger P.P."/>
            <person name="Guyot R."/>
            <person name="Guo H.B."/>
            <person name="Guo H."/>
            <person name="Zheng G."/>
            <person name="Singh R."/>
            <person name="Sharma A."/>
            <person name="Min X."/>
            <person name="Zheng Y."/>
            <person name="Lee H."/>
            <person name="Gurtowski J."/>
            <person name="Sedlazeck F.J."/>
            <person name="Harkess A."/>
            <person name="McKain M.R."/>
            <person name="Liao Z."/>
            <person name="Fang J."/>
            <person name="Liu J."/>
            <person name="Zhang X."/>
            <person name="Zhang Q."/>
            <person name="Hu W."/>
            <person name="Qin Y."/>
            <person name="Wang K."/>
            <person name="Chen L.Y."/>
            <person name="Shirley N."/>
            <person name="Lin Y.R."/>
            <person name="Liu L.Y."/>
            <person name="Hernandez A.G."/>
            <person name="Wright C.L."/>
            <person name="Bulone V."/>
            <person name="Tuskan G.A."/>
            <person name="Heath K."/>
            <person name="Zee F."/>
            <person name="Moore P.H."/>
            <person name="Sunkar R."/>
            <person name="Leebens-Mack J.H."/>
            <person name="Mockler T."/>
            <person name="Bennetzen J.L."/>
            <person name="Freeling M."/>
            <person name="Sankoff D."/>
            <person name="Paterson A.H."/>
            <person name="Zhu X."/>
            <person name="Yang X."/>
            <person name="Smith J.A."/>
            <person name="Cushman J.C."/>
            <person name="Paull R.E."/>
            <person name="Yu Q."/>
        </authorList>
    </citation>
    <scope>NUCLEOTIDE SEQUENCE [LARGE SCALE GENOMIC DNA]</scope>
    <source>
        <strain evidence="3">cv. F153</strain>
    </source>
</reference>
<dbReference type="RefSeq" id="XP_020098341.1">
    <property type="nucleotide sequence ID" value="XM_020242752.1"/>
</dbReference>
<name>A0A6P5FQV1_ANACO</name>
<dbReference type="Gramene" id="Aco018750.1.mrna1">
    <property type="protein sequence ID" value="Aco018750.1.mrna1.cds1"/>
    <property type="gene ID" value="Aco018750.1.path1"/>
</dbReference>
<proteinExistence type="predicted"/>
<protein>
    <submittedName>
        <fullName evidence="4 5">UPF0481 protein At3g47200-like</fullName>
    </submittedName>
</protein>
<keyword evidence="2" id="KW-0812">Transmembrane</keyword>
<dbReference type="RefSeq" id="XP_020098342.1">
    <property type="nucleotide sequence ID" value="XM_020242753.1"/>
</dbReference>
<dbReference type="Proteomes" id="UP000515123">
    <property type="component" value="Linkage group 11"/>
</dbReference>
<keyword evidence="3" id="KW-1185">Reference proteome</keyword>
<feature type="compositionally biased region" description="Low complexity" evidence="1">
    <location>
        <begin position="1"/>
        <end position="11"/>
    </location>
</feature>
<dbReference type="AlphaFoldDB" id="A0A6P5FQV1"/>